<name>A0ABR2WRS4_9FUNG</name>
<feature type="region of interest" description="Disordered" evidence="1">
    <location>
        <begin position="109"/>
        <end position="230"/>
    </location>
</feature>
<accession>A0ABR2WRS4</accession>
<keyword evidence="2" id="KW-0732">Signal</keyword>
<evidence type="ECO:0000313" key="4">
    <source>
        <dbReference type="Proteomes" id="UP001479436"/>
    </source>
</evidence>
<feature type="compositionally biased region" description="Polar residues" evidence="1">
    <location>
        <begin position="218"/>
        <end position="230"/>
    </location>
</feature>
<dbReference type="EMBL" id="JASJQH010000475">
    <property type="protein sequence ID" value="KAK9764193.1"/>
    <property type="molecule type" value="Genomic_DNA"/>
</dbReference>
<proteinExistence type="predicted"/>
<comment type="caution">
    <text evidence="3">The sequence shown here is derived from an EMBL/GenBank/DDBJ whole genome shotgun (WGS) entry which is preliminary data.</text>
</comment>
<gene>
    <name evidence="3" type="ORF">K7432_008510</name>
</gene>
<reference evidence="3 4" key="1">
    <citation type="submission" date="2023-04" db="EMBL/GenBank/DDBJ databases">
        <title>Genome of Basidiobolus ranarum AG-B5.</title>
        <authorList>
            <person name="Stajich J.E."/>
            <person name="Carter-House D."/>
            <person name="Gryganskyi A."/>
        </authorList>
    </citation>
    <scope>NUCLEOTIDE SEQUENCE [LARGE SCALE GENOMIC DNA]</scope>
    <source>
        <strain evidence="3 4">AG-B5</strain>
    </source>
</reference>
<sequence length="309" mass="33056">MYFATQVLAAIAAISVVSASDYFPFEYPSECITSCSLKAGKKCWSNYTQDETDPNFVQSFSCLCDTSNPGNGAFMANSLQCLTESKCDGKDIMTSMGLQGPICEWYNQHKNDPKPTETPEPTITSTKTPEPTTTSTETPEPTTTSTETPEPTTTTTETSEPTTTTTETSEPATTTTETSEPTTTSTEAEKPTETTETQESSKTSETTTQEPTSTTESQKPTETQVSTETTAIVDPTCPVVTVTVTTTVYETEVAPQPTDVTCEHGAYKCVDSGKSTKYTICVHGKSVDNACAPGTVCKTSGNSIICDWA</sequence>
<evidence type="ECO:0000256" key="1">
    <source>
        <dbReference type="SAM" id="MobiDB-lite"/>
    </source>
</evidence>
<feature type="signal peptide" evidence="2">
    <location>
        <begin position="1"/>
        <end position="19"/>
    </location>
</feature>
<feature type="chain" id="PRO_5046184872" evidence="2">
    <location>
        <begin position="20"/>
        <end position="309"/>
    </location>
</feature>
<organism evidence="3 4">
    <name type="scientific">Basidiobolus ranarum</name>
    <dbReference type="NCBI Taxonomy" id="34480"/>
    <lineage>
        <taxon>Eukaryota</taxon>
        <taxon>Fungi</taxon>
        <taxon>Fungi incertae sedis</taxon>
        <taxon>Zoopagomycota</taxon>
        <taxon>Entomophthoromycotina</taxon>
        <taxon>Basidiobolomycetes</taxon>
        <taxon>Basidiobolales</taxon>
        <taxon>Basidiobolaceae</taxon>
        <taxon>Basidiobolus</taxon>
    </lineage>
</organism>
<feature type="compositionally biased region" description="Low complexity" evidence="1">
    <location>
        <begin position="119"/>
        <end position="186"/>
    </location>
</feature>
<dbReference type="Proteomes" id="UP001479436">
    <property type="component" value="Unassembled WGS sequence"/>
</dbReference>
<evidence type="ECO:0000313" key="3">
    <source>
        <dbReference type="EMBL" id="KAK9764193.1"/>
    </source>
</evidence>
<protein>
    <submittedName>
        <fullName evidence="3">Uncharacterized protein</fullName>
    </submittedName>
</protein>
<keyword evidence="4" id="KW-1185">Reference proteome</keyword>
<evidence type="ECO:0000256" key="2">
    <source>
        <dbReference type="SAM" id="SignalP"/>
    </source>
</evidence>
<feature type="compositionally biased region" description="Low complexity" evidence="1">
    <location>
        <begin position="194"/>
        <end position="217"/>
    </location>
</feature>